<dbReference type="GeneID" id="81398099"/>
<proteinExistence type="predicted"/>
<evidence type="ECO:0000256" key="1">
    <source>
        <dbReference type="SAM" id="MobiDB-lite"/>
    </source>
</evidence>
<reference evidence="2" key="2">
    <citation type="journal article" date="2023" name="IMA Fungus">
        <title>Comparative genomic study of the Penicillium genus elucidates a diverse pangenome and 15 lateral gene transfer events.</title>
        <authorList>
            <person name="Petersen C."/>
            <person name="Sorensen T."/>
            <person name="Nielsen M.R."/>
            <person name="Sondergaard T.E."/>
            <person name="Sorensen J.L."/>
            <person name="Fitzpatrick D.A."/>
            <person name="Frisvad J.C."/>
            <person name="Nielsen K.L."/>
        </authorList>
    </citation>
    <scope>NUCLEOTIDE SEQUENCE</scope>
    <source>
        <strain evidence="2">IBT 34128</strain>
    </source>
</reference>
<dbReference type="Proteomes" id="UP001141434">
    <property type="component" value="Unassembled WGS sequence"/>
</dbReference>
<evidence type="ECO:0000313" key="2">
    <source>
        <dbReference type="EMBL" id="KAJ5087098.1"/>
    </source>
</evidence>
<accession>A0A9W9ESB8</accession>
<comment type="caution">
    <text evidence="2">The sequence shown here is derived from an EMBL/GenBank/DDBJ whole genome shotgun (WGS) entry which is preliminary data.</text>
</comment>
<dbReference type="EMBL" id="JAPMSZ010000010">
    <property type="protein sequence ID" value="KAJ5087098.1"/>
    <property type="molecule type" value="Genomic_DNA"/>
</dbReference>
<keyword evidence="3" id="KW-1185">Reference proteome</keyword>
<feature type="compositionally biased region" description="Polar residues" evidence="1">
    <location>
        <begin position="11"/>
        <end position="21"/>
    </location>
</feature>
<feature type="region of interest" description="Disordered" evidence="1">
    <location>
        <begin position="1"/>
        <end position="24"/>
    </location>
</feature>
<reference evidence="2" key="1">
    <citation type="submission" date="2022-11" db="EMBL/GenBank/DDBJ databases">
        <authorList>
            <person name="Petersen C."/>
        </authorList>
    </citation>
    <scope>NUCLEOTIDE SEQUENCE</scope>
    <source>
        <strain evidence="2">IBT 34128</strain>
    </source>
</reference>
<evidence type="ECO:0000313" key="3">
    <source>
        <dbReference type="Proteomes" id="UP001141434"/>
    </source>
</evidence>
<name>A0A9W9ESB8_9EURO</name>
<gene>
    <name evidence="2" type="ORF">NUU61_008405</name>
</gene>
<dbReference type="RefSeq" id="XP_056509223.1">
    <property type="nucleotide sequence ID" value="XM_056658930.1"/>
</dbReference>
<protein>
    <submittedName>
        <fullName evidence="2">Uncharacterized protein</fullName>
    </submittedName>
</protein>
<organism evidence="2 3">
    <name type="scientific">Penicillium alfredii</name>
    <dbReference type="NCBI Taxonomy" id="1506179"/>
    <lineage>
        <taxon>Eukaryota</taxon>
        <taxon>Fungi</taxon>
        <taxon>Dikarya</taxon>
        <taxon>Ascomycota</taxon>
        <taxon>Pezizomycotina</taxon>
        <taxon>Eurotiomycetes</taxon>
        <taxon>Eurotiomycetidae</taxon>
        <taxon>Eurotiales</taxon>
        <taxon>Aspergillaceae</taxon>
        <taxon>Penicillium</taxon>
    </lineage>
</organism>
<dbReference type="AlphaFoldDB" id="A0A9W9ESB8"/>
<sequence>MPPAEIKGQKNRASTNQPSTEVESRLARTNALLQRAMPERVGSAILCAGESKTRTWQSDY</sequence>